<evidence type="ECO:0000313" key="2">
    <source>
        <dbReference type="Proteomes" id="UP000824261"/>
    </source>
</evidence>
<dbReference type="AlphaFoldDB" id="A0A9D1A232"/>
<sequence length="157" mass="17049">MTSSSAPARIRVKQLTVRSGRLEAEVEVYPPGAHSTPALARVLRGMNPRLAGHACVNDVGDCFGDVMDHTPLPHVLEHLAVDAQAQEYRAHASTDEGKVFVGTSEWIDDERTVARVCMSFVDDLAALRALREATAVLKSALEQCVDEARCIHALCDD</sequence>
<dbReference type="EMBL" id="DVGB01000061">
    <property type="protein sequence ID" value="HIR01663.1"/>
    <property type="molecule type" value="Genomic_DNA"/>
</dbReference>
<organism evidence="1 2">
    <name type="scientific">Candidatus Aveggerthella stercoripullorum</name>
    <dbReference type="NCBI Taxonomy" id="2840688"/>
    <lineage>
        <taxon>Bacteria</taxon>
        <taxon>Bacillati</taxon>
        <taxon>Actinomycetota</taxon>
        <taxon>Coriobacteriia</taxon>
        <taxon>Eggerthellales</taxon>
        <taxon>Eggerthellaceae</taxon>
        <taxon>Eggerthellaceae incertae sedis</taxon>
        <taxon>Candidatus Aveggerthella</taxon>
    </lineage>
</organism>
<gene>
    <name evidence="1" type="ORF">IAA69_05305</name>
</gene>
<accession>A0A9D1A232</accession>
<evidence type="ECO:0000313" key="1">
    <source>
        <dbReference type="EMBL" id="HIR01663.1"/>
    </source>
</evidence>
<name>A0A9D1A232_9ACTN</name>
<proteinExistence type="predicted"/>
<evidence type="ECO:0008006" key="3">
    <source>
        <dbReference type="Google" id="ProtNLM"/>
    </source>
</evidence>
<dbReference type="Proteomes" id="UP000824261">
    <property type="component" value="Unassembled WGS sequence"/>
</dbReference>
<reference evidence="1" key="1">
    <citation type="submission" date="2020-10" db="EMBL/GenBank/DDBJ databases">
        <authorList>
            <person name="Gilroy R."/>
        </authorList>
    </citation>
    <scope>NUCLEOTIDE SEQUENCE</scope>
    <source>
        <strain evidence="1">ChiGjej1B1-2707</strain>
    </source>
</reference>
<protein>
    <recommendedName>
        <fullName evidence="3">Cyanophycin synthase-like N-terminal domain-containing protein</fullName>
    </recommendedName>
</protein>
<reference evidence="1" key="2">
    <citation type="journal article" date="2021" name="PeerJ">
        <title>Extensive microbial diversity within the chicken gut microbiome revealed by metagenomics and culture.</title>
        <authorList>
            <person name="Gilroy R."/>
            <person name="Ravi A."/>
            <person name="Getino M."/>
            <person name="Pursley I."/>
            <person name="Horton D.L."/>
            <person name="Alikhan N.F."/>
            <person name="Baker D."/>
            <person name="Gharbi K."/>
            <person name="Hall N."/>
            <person name="Watson M."/>
            <person name="Adriaenssens E.M."/>
            <person name="Foster-Nyarko E."/>
            <person name="Jarju S."/>
            <person name="Secka A."/>
            <person name="Antonio M."/>
            <person name="Oren A."/>
            <person name="Chaudhuri R.R."/>
            <person name="La Ragione R."/>
            <person name="Hildebrand F."/>
            <person name="Pallen M.J."/>
        </authorList>
    </citation>
    <scope>NUCLEOTIDE SEQUENCE</scope>
    <source>
        <strain evidence="1">ChiGjej1B1-2707</strain>
    </source>
</reference>
<comment type="caution">
    <text evidence="1">The sequence shown here is derived from an EMBL/GenBank/DDBJ whole genome shotgun (WGS) entry which is preliminary data.</text>
</comment>